<dbReference type="EMBL" id="CP001098">
    <property type="protein sequence ID" value="ACL70147.1"/>
    <property type="molecule type" value="Genomic_DNA"/>
</dbReference>
<dbReference type="PANTHER" id="PTHR43674">
    <property type="entry name" value="NITRILASE C965.09-RELATED"/>
    <property type="match status" value="1"/>
</dbReference>
<dbReference type="InterPro" id="IPR036526">
    <property type="entry name" value="C-N_Hydrolase_sf"/>
</dbReference>
<proteinExistence type="predicted"/>
<keyword evidence="4" id="KW-1185">Reference proteome</keyword>
<dbReference type="SUPFAM" id="SSF56317">
    <property type="entry name" value="Carbon-nitrogen hydrolase"/>
    <property type="match status" value="1"/>
</dbReference>
<sequence length="233" mass="26794">MPVEITRKKTWKKGERACRKAREKEADIALFPEMWKEFDGSPRNSFSLIDRKGEIIFTYAKVHTCDFSLEAACTPGEDFYVGELDTKKGMVKIGAMICYDREFPESARILMLKGAEIILVPNACDMNEIRTDQLKTRAYENMLGIALANYPGHGGKSVAFDGMAYSKEGKTRDMVVIKAVKKEGIYIAEFNMDELRNYRERESWGNAFRKPGTYDMLTSFKVEKPFIRKYARR</sequence>
<dbReference type="PANTHER" id="PTHR43674:SF2">
    <property type="entry name" value="BETA-UREIDOPROPIONASE"/>
    <property type="match status" value="1"/>
</dbReference>
<dbReference type="GO" id="GO:0016811">
    <property type="term" value="F:hydrolase activity, acting on carbon-nitrogen (but not peptide) bonds, in linear amides"/>
    <property type="evidence" value="ECO:0007669"/>
    <property type="project" value="TreeGrafter"/>
</dbReference>
<dbReference type="eggNOG" id="COG0388">
    <property type="taxonomic scope" value="Bacteria"/>
</dbReference>
<evidence type="ECO:0000313" key="3">
    <source>
        <dbReference type="EMBL" id="ACL70147.1"/>
    </source>
</evidence>
<dbReference type="HOGENOM" id="CLU_030130_3_4_9"/>
<dbReference type="InterPro" id="IPR003010">
    <property type="entry name" value="C-N_Hydrolase"/>
</dbReference>
<dbReference type="InterPro" id="IPR050345">
    <property type="entry name" value="Aliph_Amidase/BUP"/>
</dbReference>
<keyword evidence="1" id="KW-0378">Hydrolase</keyword>
<evidence type="ECO:0000259" key="2">
    <source>
        <dbReference type="PROSITE" id="PS50263"/>
    </source>
</evidence>
<dbReference type="AlphaFoldDB" id="B8CXX8"/>
<evidence type="ECO:0000256" key="1">
    <source>
        <dbReference type="ARBA" id="ARBA00022801"/>
    </source>
</evidence>
<protein>
    <submittedName>
        <fullName evidence="3">Nitrilase/cyanide hydratase</fullName>
    </submittedName>
</protein>
<dbReference type="STRING" id="373903.Hore_13980"/>
<dbReference type="KEGG" id="hor:Hore_13980"/>
<dbReference type="CDD" id="cd07197">
    <property type="entry name" value="nitrilase"/>
    <property type="match status" value="1"/>
</dbReference>
<dbReference type="RefSeq" id="WP_012636330.1">
    <property type="nucleotide sequence ID" value="NC_011899.1"/>
</dbReference>
<organism evidence="3 4">
    <name type="scientific">Halothermothrix orenii (strain H 168 / OCM 544 / DSM 9562)</name>
    <dbReference type="NCBI Taxonomy" id="373903"/>
    <lineage>
        <taxon>Bacteria</taxon>
        <taxon>Bacillati</taxon>
        <taxon>Bacillota</taxon>
        <taxon>Clostridia</taxon>
        <taxon>Halanaerobiales</taxon>
        <taxon>Halothermotrichaceae</taxon>
        <taxon>Halothermothrix</taxon>
    </lineage>
</organism>
<feature type="domain" description="CN hydrolase" evidence="2">
    <location>
        <begin position="1"/>
        <end position="192"/>
    </location>
</feature>
<dbReference type="Gene3D" id="3.60.110.10">
    <property type="entry name" value="Carbon-nitrogen hydrolase"/>
    <property type="match status" value="1"/>
</dbReference>
<dbReference type="PROSITE" id="PS50263">
    <property type="entry name" value="CN_HYDROLASE"/>
    <property type="match status" value="1"/>
</dbReference>
<dbReference type="Pfam" id="PF00795">
    <property type="entry name" value="CN_hydrolase"/>
    <property type="match status" value="1"/>
</dbReference>
<name>B8CXX8_HALOH</name>
<reference evidence="3 4" key="1">
    <citation type="journal article" date="2009" name="PLoS ONE">
        <title>Genome analysis of the anaerobic thermohalophilic bacterium Halothermothrix orenii.</title>
        <authorList>
            <person name="Mavromatis K."/>
            <person name="Ivanova N."/>
            <person name="Anderson I."/>
            <person name="Lykidis A."/>
            <person name="Hooper S.D."/>
            <person name="Sun H."/>
            <person name="Kunin V."/>
            <person name="Lapidus A."/>
            <person name="Hugenholtz P."/>
            <person name="Patel B."/>
            <person name="Kyrpides N.C."/>
        </authorList>
    </citation>
    <scope>NUCLEOTIDE SEQUENCE [LARGE SCALE GENOMIC DNA]</scope>
    <source>
        <strain evidence="4">H 168 / OCM 544 / DSM 9562</strain>
    </source>
</reference>
<dbReference type="Proteomes" id="UP000000719">
    <property type="component" value="Chromosome"/>
</dbReference>
<evidence type="ECO:0000313" key="4">
    <source>
        <dbReference type="Proteomes" id="UP000000719"/>
    </source>
</evidence>
<accession>B8CXX8</accession>
<gene>
    <name evidence="3" type="ordered locus">Hore_13980</name>
</gene>